<dbReference type="eggNOG" id="ENOG502ZC41">
    <property type="taxonomic scope" value="Bacteria"/>
</dbReference>
<reference evidence="2 3" key="1">
    <citation type="submission" date="2005-10" db="EMBL/GenBank/DDBJ databases">
        <title>Complete sequence of Geobacter metallireducens GS-15.</title>
        <authorList>
            <consortium name="US DOE Joint Genome Institute"/>
            <person name="Copeland A."/>
            <person name="Lucas S."/>
            <person name="Lapidus A."/>
            <person name="Barry K."/>
            <person name="Detter J.C."/>
            <person name="Glavina T."/>
            <person name="Hammon N."/>
            <person name="Israni S."/>
            <person name="Pitluck S."/>
            <person name="Di Bartolo G."/>
            <person name="Chain P."/>
            <person name="Schmutz J."/>
            <person name="Larimer F."/>
            <person name="Land M."/>
            <person name="Kyrpides N."/>
            <person name="Ivanova N."/>
            <person name="Richardson P."/>
        </authorList>
    </citation>
    <scope>NUCLEOTIDE SEQUENCE [LARGE SCALE GENOMIC DNA]</scope>
    <source>
        <strain evidence="3">ATCC 53774 / DSM 7210 / GS-15</strain>
    </source>
</reference>
<gene>
    <name evidence="2" type="ordered locus">Gmet_1003</name>
</gene>
<dbReference type="AlphaFoldDB" id="Q39WX9"/>
<dbReference type="EMBL" id="CP000148">
    <property type="protein sequence ID" value="ABB31245.2"/>
    <property type="molecule type" value="Genomic_DNA"/>
</dbReference>
<dbReference type="Pfam" id="PF21751">
    <property type="entry name" value="DACNV"/>
    <property type="match status" value="1"/>
</dbReference>
<protein>
    <recommendedName>
        <fullName evidence="1">Probable sensor domain-containing protein</fullName>
    </recommendedName>
</protein>
<evidence type="ECO:0000259" key="1">
    <source>
        <dbReference type="Pfam" id="PF21751"/>
    </source>
</evidence>
<dbReference type="Proteomes" id="UP000007073">
    <property type="component" value="Chromosome"/>
</dbReference>
<evidence type="ECO:0000313" key="2">
    <source>
        <dbReference type="EMBL" id="ABB31245.2"/>
    </source>
</evidence>
<organism evidence="2 3">
    <name type="scientific">Geobacter metallireducens (strain ATCC 53774 / DSM 7210 / GS-15)</name>
    <dbReference type="NCBI Taxonomy" id="269799"/>
    <lineage>
        <taxon>Bacteria</taxon>
        <taxon>Pseudomonadati</taxon>
        <taxon>Thermodesulfobacteriota</taxon>
        <taxon>Desulfuromonadia</taxon>
        <taxon>Geobacterales</taxon>
        <taxon>Geobacteraceae</taxon>
        <taxon>Geobacter</taxon>
    </lineage>
</organism>
<accession>Q39WX9</accession>
<name>Q39WX9_GEOMG</name>
<dbReference type="KEGG" id="gme:Gmet_1003"/>
<sequence>MASKHKTPSHLAHIVKNELKKRKLLAPPLVVLTELFQTLYFASLKTEESQPINCYIVYINPENPDPKPPERIVKDRWSFIPLGQRVAFSVSSLVKIAKASDPRTSSFAVYHDHNNKLFIWGLLDQGNRYFDYLNFDAESGPERPGLFQASILGIGHLAAYKGYDRIAELNVESIITEAHDVLRYGPIRKHFQPAVTKFMEKVREELGPEYYDDISGWRASFESDWVATLCRILLRMRGFHHGGALLMTPDTIYDGLNIKYNLQYDRLRTALVHRAVHQIQKDVAESEIIDILDDPEAETMPLVLHLDESISSDELNDSNSEIDGAIWFVSLLSRVDGLVLLNFDLEVKAFGVEILGSLAESVVTQGFWQVAKCVI</sequence>
<evidence type="ECO:0000313" key="3">
    <source>
        <dbReference type="Proteomes" id="UP000007073"/>
    </source>
</evidence>
<proteinExistence type="predicted"/>
<feature type="domain" description="Probable sensor" evidence="1">
    <location>
        <begin position="26"/>
        <end position="123"/>
    </location>
</feature>
<dbReference type="InterPro" id="IPR048551">
    <property type="entry name" value="DACNV"/>
</dbReference>
<dbReference type="HOGENOM" id="CLU_052961_0_0_7"/>
<keyword evidence="3" id="KW-1185">Reference proteome</keyword>
<reference evidence="2 3" key="2">
    <citation type="journal article" date="2009" name="BMC Microbiol.">
        <title>The genome sequence of Geobacter metallireducens: features of metabolism, physiology and regulation common and dissimilar to Geobacter sulfurreducens.</title>
        <authorList>
            <person name="Aklujkar M."/>
            <person name="Krushkal J."/>
            <person name="DiBartolo G."/>
            <person name="Lapidus A."/>
            <person name="Land M.L."/>
            <person name="Lovley D.R."/>
        </authorList>
    </citation>
    <scope>NUCLEOTIDE SEQUENCE [LARGE SCALE GENOMIC DNA]</scope>
    <source>
        <strain evidence="3">ATCC 53774 / DSM 7210 / GS-15</strain>
    </source>
</reference>